<dbReference type="Proteomes" id="UP000195043">
    <property type="component" value="Unassembled WGS sequence"/>
</dbReference>
<feature type="transmembrane region" description="Helical" evidence="1">
    <location>
        <begin position="274"/>
        <end position="296"/>
    </location>
</feature>
<feature type="transmembrane region" description="Helical" evidence="1">
    <location>
        <begin position="308"/>
        <end position="333"/>
    </location>
</feature>
<dbReference type="EMBL" id="NGKU01000001">
    <property type="protein sequence ID" value="OTN76476.1"/>
    <property type="molecule type" value="Genomic_DNA"/>
</dbReference>
<dbReference type="OrthoDB" id="9820698at2"/>
<dbReference type="STRING" id="1834191.A5886_001553"/>
<keyword evidence="3" id="KW-1185">Reference proteome</keyword>
<evidence type="ECO:0000313" key="2">
    <source>
        <dbReference type="EMBL" id="OTN76476.1"/>
    </source>
</evidence>
<keyword evidence="1" id="KW-1133">Transmembrane helix</keyword>
<keyword evidence="1" id="KW-0472">Membrane</keyword>
<reference evidence="2 3" key="1">
    <citation type="submission" date="2017-05" db="EMBL/GenBank/DDBJ databases">
        <title>The Genome Sequence of Enterococcus sp. 8G7_MSG3316.</title>
        <authorList>
            <consortium name="The Broad Institute Genomics Platform"/>
            <consortium name="The Broad Institute Genomic Center for Infectious Diseases"/>
            <person name="Earl A."/>
            <person name="Manson A."/>
            <person name="Schwartman J."/>
            <person name="Gilmore M."/>
            <person name="Abouelleil A."/>
            <person name="Cao P."/>
            <person name="Chapman S."/>
            <person name="Cusick C."/>
            <person name="Shea T."/>
            <person name="Young S."/>
            <person name="Neafsey D."/>
            <person name="Nusbaum C."/>
            <person name="Birren B."/>
        </authorList>
    </citation>
    <scope>NUCLEOTIDE SEQUENCE [LARGE SCALE GENOMIC DNA]</scope>
    <source>
        <strain evidence="2 3">8G7_MSG3316</strain>
    </source>
</reference>
<organism evidence="2 3">
    <name type="scientific">Candidatus Enterococcus testudinis</name>
    <dbReference type="NCBI Taxonomy" id="1834191"/>
    <lineage>
        <taxon>Bacteria</taxon>
        <taxon>Bacillati</taxon>
        <taxon>Bacillota</taxon>
        <taxon>Bacilli</taxon>
        <taxon>Lactobacillales</taxon>
        <taxon>Enterococcaceae</taxon>
        <taxon>Enterococcus</taxon>
    </lineage>
</organism>
<feature type="transmembrane region" description="Helical" evidence="1">
    <location>
        <begin position="226"/>
        <end position="243"/>
    </location>
</feature>
<name>A0A242A610_9ENTE</name>
<gene>
    <name evidence="2" type="ORF">A5886_001553</name>
</gene>
<keyword evidence="1" id="KW-0812">Transmembrane</keyword>
<comment type="caution">
    <text evidence="2">The sequence shown here is derived from an EMBL/GenBank/DDBJ whole genome shotgun (WGS) entry which is preliminary data.</text>
</comment>
<dbReference type="RefSeq" id="WP_086274425.1">
    <property type="nucleotide sequence ID" value="NZ_NGKU01000001.1"/>
</dbReference>
<proteinExistence type="predicted"/>
<dbReference type="AlphaFoldDB" id="A0A242A610"/>
<evidence type="ECO:0000256" key="1">
    <source>
        <dbReference type="SAM" id="Phobius"/>
    </source>
</evidence>
<accession>A0A242A610</accession>
<evidence type="ECO:0000313" key="3">
    <source>
        <dbReference type="Proteomes" id="UP000195043"/>
    </source>
</evidence>
<sequence>MKRLKQHLLPGAIVTISFLLLLLMSTMIQSQLAFFSTYQNIYDKSIAKIEVQGLQFDAKRMKQVLDDVLDDTSIVEFYLPRYNAKASLTMIYPQEAIPQFNELKKTADVPHYLIAGKEAYPSVAKDIRNQQLSIYDTPFDVTDILPQSPYDHHLVLFSDMLFTDARVQSNITSITVRSESYEKAQTQLYEILSVIDERLYIGQMSEQSSSLSQQDISQILAEYRQLFLLLVLVIVLCMGIHYYQRFDLWRMEFAVRKMIGAHTIQLVIDTFKKFLFLSAASFIAALVIYFGTISLFPWIMPLTLLQRWWALFHIFVLFVGLLVVFLLLSILYVRKVSVTAMFMEVDE</sequence>
<protein>
    <submittedName>
        <fullName evidence="2">Uncharacterized protein</fullName>
    </submittedName>
</protein>